<feature type="transmembrane region" description="Helical" evidence="5">
    <location>
        <begin position="196"/>
        <end position="221"/>
    </location>
</feature>
<keyword evidence="2 5" id="KW-0812">Transmembrane</keyword>
<feature type="transmembrane region" description="Helical" evidence="5">
    <location>
        <begin position="241"/>
        <end position="259"/>
    </location>
</feature>
<sequence>MHRDEKVFSSNILSESHFDQAHLRTSVFFEKQLPSVLQKMGQSIYFYDPSLTASIIFTILYLLSFAYHLYLSVIAPCTRKFSRTGYFIPVMVAAAIEVGAYAIRTASVKKPDNIGLYATSATLIVIAPVLVCASLYIFIGKLIQSTEKEPLLFFGKVSPVWIPRIFVMSDILSFLTQASGGGIASSNDWEGVQKDVGVGVLIGGLVLQLVTFALFLLLVIWFDMRSTPSSLAGDMKSGVRLVLNGIYVASFFIMVRLIYRVIEFSMGMDTYTWTHEWPLYVLEAAPMFIAMMALGWYHPARWIPSGLRATPEISSRRRYNEPVPPS</sequence>
<comment type="subcellular location">
    <subcellularLocation>
        <location evidence="1">Membrane</location>
        <topology evidence="1">Multi-pass membrane protein</topology>
    </subcellularLocation>
</comment>
<feature type="transmembrane region" description="Helical" evidence="5">
    <location>
        <begin position="85"/>
        <end position="103"/>
    </location>
</feature>
<evidence type="ECO:0000313" key="6">
    <source>
        <dbReference type="EMBL" id="KAJ5487356.1"/>
    </source>
</evidence>
<feature type="transmembrane region" description="Helical" evidence="5">
    <location>
        <begin position="51"/>
        <end position="73"/>
    </location>
</feature>
<protein>
    <submittedName>
        <fullName evidence="6">RTA1 like protein-domain-containing protein</fullName>
    </submittedName>
</protein>
<name>A0A9W9XB30_9EURO</name>
<reference evidence="6" key="1">
    <citation type="submission" date="2022-12" db="EMBL/GenBank/DDBJ databases">
        <authorList>
            <person name="Petersen C."/>
        </authorList>
    </citation>
    <scope>NUCLEOTIDE SEQUENCE</scope>
    <source>
        <strain evidence="6">IBT 17660</strain>
    </source>
</reference>
<organism evidence="6 7">
    <name type="scientific">Penicillium desertorum</name>
    <dbReference type="NCBI Taxonomy" id="1303715"/>
    <lineage>
        <taxon>Eukaryota</taxon>
        <taxon>Fungi</taxon>
        <taxon>Dikarya</taxon>
        <taxon>Ascomycota</taxon>
        <taxon>Pezizomycotina</taxon>
        <taxon>Eurotiomycetes</taxon>
        <taxon>Eurotiomycetidae</taxon>
        <taxon>Eurotiales</taxon>
        <taxon>Aspergillaceae</taxon>
        <taxon>Penicillium</taxon>
    </lineage>
</organism>
<accession>A0A9W9XB30</accession>
<keyword evidence="4 5" id="KW-0472">Membrane</keyword>
<proteinExistence type="predicted"/>
<feature type="transmembrane region" description="Helical" evidence="5">
    <location>
        <begin position="115"/>
        <end position="139"/>
    </location>
</feature>
<evidence type="ECO:0000313" key="7">
    <source>
        <dbReference type="Proteomes" id="UP001147760"/>
    </source>
</evidence>
<dbReference type="EMBL" id="JAPWDO010000001">
    <property type="protein sequence ID" value="KAJ5487356.1"/>
    <property type="molecule type" value="Genomic_DNA"/>
</dbReference>
<evidence type="ECO:0000256" key="4">
    <source>
        <dbReference type="ARBA" id="ARBA00023136"/>
    </source>
</evidence>
<dbReference type="OrthoDB" id="3358017at2759"/>
<evidence type="ECO:0000256" key="5">
    <source>
        <dbReference type="SAM" id="Phobius"/>
    </source>
</evidence>
<evidence type="ECO:0000256" key="2">
    <source>
        <dbReference type="ARBA" id="ARBA00022692"/>
    </source>
</evidence>
<feature type="transmembrane region" description="Helical" evidence="5">
    <location>
        <begin position="279"/>
        <end position="298"/>
    </location>
</feature>
<comment type="caution">
    <text evidence="6">The sequence shown here is derived from an EMBL/GenBank/DDBJ whole genome shotgun (WGS) entry which is preliminary data.</text>
</comment>
<dbReference type="Proteomes" id="UP001147760">
    <property type="component" value="Unassembled WGS sequence"/>
</dbReference>
<evidence type="ECO:0000256" key="1">
    <source>
        <dbReference type="ARBA" id="ARBA00004141"/>
    </source>
</evidence>
<keyword evidence="3 5" id="KW-1133">Transmembrane helix</keyword>
<dbReference type="GO" id="GO:0016020">
    <property type="term" value="C:membrane"/>
    <property type="evidence" value="ECO:0007669"/>
    <property type="project" value="UniProtKB-SubCell"/>
</dbReference>
<dbReference type="Pfam" id="PF04479">
    <property type="entry name" value="RTA1"/>
    <property type="match status" value="1"/>
</dbReference>
<dbReference type="PANTHER" id="PTHR31465">
    <property type="entry name" value="PROTEIN RTA1-RELATED"/>
    <property type="match status" value="1"/>
</dbReference>
<gene>
    <name evidence="6" type="ORF">N7530_001656</name>
</gene>
<dbReference type="AlphaFoldDB" id="A0A9W9XB30"/>
<dbReference type="PANTHER" id="PTHR31465:SF32">
    <property type="entry name" value="DOMAIN PROTEIN, PUTATIVE-RELATED"/>
    <property type="match status" value="1"/>
</dbReference>
<keyword evidence="7" id="KW-1185">Reference proteome</keyword>
<evidence type="ECO:0000256" key="3">
    <source>
        <dbReference type="ARBA" id="ARBA00022989"/>
    </source>
</evidence>
<reference evidence="6" key="2">
    <citation type="journal article" date="2023" name="IMA Fungus">
        <title>Comparative genomic study of the Penicillium genus elucidates a diverse pangenome and 15 lateral gene transfer events.</title>
        <authorList>
            <person name="Petersen C."/>
            <person name="Sorensen T."/>
            <person name="Nielsen M.R."/>
            <person name="Sondergaard T.E."/>
            <person name="Sorensen J.L."/>
            <person name="Fitzpatrick D.A."/>
            <person name="Frisvad J.C."/>
            <person name="Nielsen K.L."/>
        </authorList>
    </citation>
    <scope>NUCLEOTIDE SEQUENCE</scope>
    <source>
        <strain evidence="6">IBT 17660</strain>
    </source>
</reference>
<dbReference type="InterPro" id="IPR007568">
    <property type="entry name" value="RTA1"/>
</dbReference>